<name>A0A1G5HJW4_9FLAO</name>
<dbReference type="SUPFAM" id="SSF54427">
    <property type="entry name" value="NTF2-like"/>
    <property type="match status" value="1"/>
</dbReference>
<dbReference type="STRING" id="490189.SAMN02927903_01859"/>
<dbReference type="Proteomes" id="UP000199354">
    <property type="component" value="Unassembled WGS sequence"/>
</dbReference>
<dbReference type="AlphaFoldDB" id="A0A1G5HJW4"/>
<evidence type="ECO:0000313" key="2">
    <source>
        <dbReference type="EMBL" id="SCY63590.1"/>
    </source>
</evidence>
<accession>A0A1G5HJW4</accession>
<dbReference type="Gene3D" id="3.10.450.50">
    <property type="match status" value="1"/>
</dbReference>
<dbReference type="InterPro" id="IPR032710">
    <property type="entry name" value="NTF2-like_dom_sf"/>
</dbReference>
<sequence length="139" mass="15865">MRMGYRIILRNLGIQKTNNMSPNKQTVQDYMDGFRATDHDKILGCLTDDVVWVMPGAYHHEGKDAFDNEIENPNFKGKPLIKVFRMTEENDVVIAEGAVTCSFINGDVLDAVFCDVFEMRDTKIQKLTSYLMQIAINKP</sequence>
<keyword evidence="2" id="KW-0413">Isomerase</keyword>
<proteinExistence type="predicted"/>
<organism evidence="2 3">
    <name type="scientific">Flavobacterium caeni</name>
    <dbReference type="NCBI Taxonomy" id="490189"/>
    <lineage>
        <taxon>Bacteria</taxon>
        <taxon>Pseudomonadati</taxon>
        <taxon>Bacteroidota</taxon>
        <taxon>Flavobacteriia</taxon>
        <taxon>Flavobacteriales</taxon>
        <taxon>Flavobacteriaceae</taxon>
        <taxon>Flavobacterium</taxon>
    </lineage>
</organism>
<dbReference type="Pfam" id="PF12680">
    <property type="entry name" value="SnoaL_2"/>
    <property type="match status" value="1"/>
</dbReference>
<dbReference type="GO" id="GO:0016853">
    <property type="term" value="F:isomerase activity"/>
    <property type="evidence" value="ECO:0007669"/>
    <property type="project" value="UniProtKB-KW"/>
</dbReference>
<evidence type="ECO:0000313" key="3">
    <source>
        <dbReference type="Proteomes" id="UP000199354"/>
    </source>
</evidence>
<reference evidence="2 3" key="1">
    <citation type="submission" date="2016-10" db="EMBL/GenBank/DDBJ databases">
        <authorList>
            <person name="de Groot N.N."/>
        </authorList>
    </citation>
    <scope>NUCLEOTIDE SEQUENCE [LARGE SCALE GENOMIC DNA]</scope>
    <source>
        <strain evidence="2 3">CGMCC 1.7031</strain>
    </source>
</reference>
<dbReference type="EMBL" id="FMVF01000008">
    <property type="protein sequence ID" value="SCY63590.1"/>
    <property type="molecule type" value="Genomic_DNA"/>
</dbReference>
<evidence type="ECO:0000259" key="1">
    <source>
        <dbReference type="Pfam" id="PF12680"/>
    </source>
</evidence>
<feature type="domain" description="SnoaL-like" evidence="1">
    <location>
        <begin position="27"/>
        <end position="125"/>
    </location>
</feature>
<dbReference type="InterPro" id="IPR037401">
    <property type="entry name" value="SnoaL-like"/>
</dbReference>
<gene>
    <name evidence="2" type="ORF">SAMN02927903_01859</name>
</gene>
<keyword evidence="3" id="KW-1185">Reference proteome</keyword>
<protein>
    <submittedName>
        <fullName evidence="2">Ketosteroid isomerase-related protein</fullName>
    </submittedName>
</protein>